<sequence length="313" mass="35929">MGKILVGTASWTDPSLIKSKLFYPKDAKTPEDRLRYYASRFPLVEVDSSYYAMPSASNSEKWVERTPAEFVFNLKAFRLFTGHQTPQKMLPKDIADALQLHFVTKKNLYYKDTPAEIRDELWRRFEIAIRPLKEAGKLQAVHFQFPHWVKPAKGTIAHIEECVDRLSGYTLAVEFRSIGWFDGVRDAETLDWEQQLGVVHVVVDEPQNIPDKSIPQVWATTNPRLAIVRLHGRNEETWDIKGATAASDRFDYDYSTDELDDLAIQIRELSDVVDVLHVIFNNNYEDQGVRNGTTMMERLGLPQPREWTGPAGS</sequence>
<dbReference type="Gene3D" id="3.20.20.410">
    <property type="entry name" value="Protein of unknown function UPF0759"/>
    <property type="match status" value="1"/>
</dbReference>
<dbReference type="Pfam" id="PF01904">
    <property type="entry name" value="DUF72"/>
    <property type="match status" value="1"/>
</dbReference>
<dbReference type="PANTHER" id="PTHR30348:SF13">
    <property type="entry name" value="UPF0759 PROTEIN YUNF"/>
    <property type="match status" value="1"/>
</dbReference>
<name>A0A4R5TYC6_9GAMM</name>
<accession>A0A4R5TYC6</accession>
<evidence type="ECO:0000313" key="1">
    <source>
        <dbReference type="EMBL" id="TDK26203.1"/>
    </source>
</evidence>
<dbReference type="Proteomes" id="UP000294796">
    <property type="component" value="Unassembled WGS sequence"/>
</dbReference>
<dbReference type="SUPFAM" id="SSF117396">
    <property type="entry name" value="TM1631-like"/>
    <property type="match status" value="1"/>
</dbReference>
<evidence type="ECO:0000313" key="2">
    <source>
        <dbReference type="Proteomes" id="UP000294796"/>
    </source>
</evidence>
<reference evidence="1 2" key="1">
    <citation type="submission" date="2019-03" db="EMBL/GenBank/DDBJ databases">
        <title>Luteimonas zhaokaii sp.nov., isolated from the rectal contents of Plateau pika in Yushu, Qinghai Province, China.</title>
        <authorList>
            <person name="Zhang G."/>
        </authorList>
    </citation>
    <scope>NUCLEOTIDE SEQUENCE [LARGE SCALE GENOMIC DNA]</scope>
    <source>
        <strain evidence="1 2">B9</strain>
    </source>
</reference>
<organism evidence="1 2">
    <name type="scientific">Luteimonas aestuarii</name>
    <dbReference type="NCBI Taxonomy" id="453837"/>
    <lineage>
        <taxon>Bacteria</taxon>
        <taxon>Pseudomonadati</taxon>
        <taxon>Pseudomonadota</taxon>
        <taxon>Gammaproteobacteria</taxon>
        <taxon>Lysobacterales</taxon>
        <taxon>Lysobacteraceae</taxon>
        <taxon>Luteimonas</taxon>
    </lineage>
</organism>
<dbReference type="RefSeq" id="WP_133321236.1">
    <property type="nucleotide sequence ID" value="NZ_SMTF01000003.1"/>
</dbReference>
<proteinExistence type="predicted"/>
<protein>
    <submittedName>
        <fullName evidence="1">DUF72 domain-containing protein</fullName>
    </submittedName>
</protein>
<dbReference type="EMBL" id="SMTF01000003">
    <property type="protein sequence ID" value="TDK26203.1"/>
    <property type="molecule type" value="Genomic_DNA"/>
</dbReference>
<gene>
    <name evidence="1" type="ORF">E2F46_06290</name>
</gene>
<dbReference type="AlphaFoldDB" id="A0A4R5TYC6"/>
<keyword evidence="2" id="KW-1185">Reference proteome</keyword>
<dbReference type="InterPro" id="IPR036520">
    <property type="entry name" value="UPF0759_sf"/>
</dbReference>
<dbReference type="InterPro" id="IPR002763">
    <property type="entry name" value="DUF72"/>
</dbReference>
<comment type="caution">
    <text evidence="1">The sequence shown here is derived from an EMBL/GenBank/DDBJ whole genome shotgun (WGS) entry which is preliminary data.</text>
</comment>
<dbReference type="PANTHER" id="PTHR30348">
    <property type="entry name" value="UNCHARACTERIZED PROTEIN YECE"/>
    <property type="match status" value="1"/>
</dbReference>
<dbReference type="OrthoDB" id="9780310at2"/>